<comment type="caution">
    <text evidence="1">The sequence shown here is derived from an EMBL/GenBank/DDBJ whole genome shotgun (WGS) entry which is preliminary data.</text>
</comment>
<dbReference type="RefSeq" id="WP_200356215.1">
    <property type="nucleotide sequence ID" value="NZ_JAENIL010000025.1"/>
</dbReference>
<gene>
    <name evidence="1" type="ORF">JIN87_14075</name>
</gene>
<dbReference type="Proteomes" id="UP000617628">
    <property type="component" value="Unassembled WGS sequence"/>
</dbReference>
<dbReference type="AlphaFoldDB" id="A0A934VLQ3"/>
<organism evidence="1 2">
    <name type="scientific">Pelagicoccus mobilis</name>
    <dbReference type="NCBI Taxonomy" id="415221"/>
    <lineage>
        <taxon>Bacteria</taxon>
        <taxon>Pseudomonadati</taxon>
        <taxon>Verrucomicrobiota</taxon>
        <taxon>Opitutia</taxon>
        <taxon>Puniceicoccales</taxon>
        <taxon>Pelagicoccaceae</taxon>
        <taxon>Pelagicoccus</taxon>
    </lineage>
</organism>
<evidence type="ECO:0000313" key="1">
    <source>
        <dbReference type="EMBL" id="MBK1878001.1"/>
    </source>
</evidence>
<reference evidence="1" key="1">
    <citation type="submission" date="2021-01" db="EMBL/GenBank/DDBJ databases">
        <title>Modified the classification status of verrucomicrobia.</title>
        <authorList>
            <person name="Feng X."/>
        </authorList>
    </citation>
    <scope>NUCLEOTIDE SEQUENCE</scope>
    <source>
        <strain evidence="1">KCTC 13126</strain>
    </source>
</reference>
<evidence type="ECO:0000313" key="2">
    <source>
        <dbReference type="Proteomes" id="UP000617628"/>
    </source>
</evidence>
<keyword evidence="2" id="KW-1185">Reference proteome</keyword>
<protein>
    <submittedName>
        <fullName evidence="1">Uncharacterized protein</fullName>
    </submittedName>
</protein>
<proteinExistence type="predicted"/>
<accession>A0A934VLQ3</accession>
<sequence length="494" mass="53891">MKYLGIDLSDADVSLTLWDRAAGQATQYGNCPIATAVKRRKQVAGEAAFELLASTPNSVCVPVLAGRPTETIEEGRGIVGTRAEQLVFFLENLLKEERLALAEISAVGISVDASLDEAWLEVIAGVFQKSGVENVSFFSRAALVAGTALRGSGDASQSVSVFLNDFSRVSSSSRFERDGEMVVPSGDVQERSLDLVSKYPDFLKSVLSHIREQFRLDLRRADPEAMLALFKGLSQSLLNPDQSFSVGDYVPDVEEERFDLASILRQSDLGSELQRGYELLEKQATTVVCSGLNGAVSMLANETDGGRTYVSGKDVSEVAAYAISWVIDEAVSGDDIMNTVSLVALEPRPEPARAESEPEVVAEPKSVANPKKVVSPKSEAKEVFSSDSRWFAPATPEKLLFQGWLFDFREKELLVSSGTRSSNGGLVVGTEYVDFEGELLRLANRSGRAFLTPLTNRLRFLRNSKRVESEVEVFVGDIIEIESTNVLMMLSRDS</sequence>
<name>A0A934VLQ3_9BACT</name>
<dbReference type="EMBL" id="JAENIL010000025">
    <property type="protein sequence ID" value="MBK1878001.1"/>
    <property type="molecule type" value="Genomic_DNA"/>
</dbReference>